<reference evidence="2" key="1">
    <citation type="submission" date="2023-03" db="EMBL/GenBank/DDBJ databases">
        <title>Massive genome expansion in bonnet fungi (Mycena s.s.) driven by repeated elements and novel gene families across ecological guilds.</title>
        <authorList>
            <consortium name="Lawrence Berkeley National Laboratory"/>
            <person name="Harder C.B."/>
            <person name="Miyauchi S."/>
            <person name="Viragh M."/>
            <person name="Kuo A."/>
            <person name="Thoen E."/>
            <person name="Andreopoulos B."/>
            <person name="Lu D."/>
            <person name="Skrede I."/>
            <person name="Drula E."/>
            <person name="Henrissat B."/>
            <person name="Morin E."/>
            <person name="Kohler A."/>
            <person name="Barry K."/>
            <person name="LaButti K."/>
            <person name="Morin E."/>
            <person name="Salamov A."/>
            <person name="Lipzen A."/>
            <person name="Mereny Z."/>
            <person name="Hegedus B."/>
            <person name="Baldrian P."/>
            <person name="Stursova M."/>
            <person name="Weitz H."/>
            <person name="Taylor A."/>
            <person name="Grigoriev I.V."/>
            <person name="Nagy L.G."/>
            <person name="Martin F."/>
            <person name="Kauserud H."/>
        </authorList>
    </citation>
    <scope>NUCLEOTIDE SEQUENCE</scope>
    <source>
        <strain evidence="2">CBHHK002</strain>
    </source>
</reference>
<keyword evidence="3" id="KW-1185">Reference proteome</keyword>
<evidence type="ECO:0000313" key="2">
    <source>
        <dbReference type="EMBL" id="KAJ7312423.1"/>
    </source>
</evidence>
<sequence length="122" mass="13535">MTSHAAVIASAASRQQATSCKRPPIKNRCDRKASILERRFAAIEREPVGLKRHMQDVALPCTPPPVKRARIMRDASIGGDSPVGAVDSPIHRSSLRASALECDELSRQLEEDFLRTQDQYLQ</sequence>
<proteinExistence type="predicted"/>
<gene>
    <name evidence="2" type="ORF">DFH08DRAFT_973501</name>
</gene>
<dbReference type="AlphaFoldDB" id="A0AAD6Z8L1"/>
<dbReference type="EMBL" id="JARIHO010000072">
    <property type="protein sequence ID" value="KAJ7312423.1"/>
    <property type="molecule type" value="Genomic_DNA"/>
</dbReference>
<accession>A0AAD6Z8L1</accession>
<evidence type="ECO:0000256" key="1">
    <source>
        <dbReference type="SAM" id="MobiDB-lite"/>
    </source>
</evidence>
<comment type="caution">
    <text evidence="2">The sequence shown here is derived from an EMBL/GenBank/DDBJ whole genome shotgun (WGS) entry which is preliminary data.</text>
</comment>
<organism evidence="2 3">
    <name type="scientific">Mycena albidolilacea</name>
    <dbReference type="NCBI Taxonomy" id="1033008"/>
    <lineage>
        <taxon>Eukaryota</taxon>
        <taxon>Fungi</taxon>
        <taxon>Dikarya</taxon>
        <taxon>Basidiomycota</taxon>
        <taxon>Agaricomycotina</taxon>
        <taxon>Agaricomycetes</taxon>
        <taxon>Agaricomycetidae</taxon>
        <taxon>Agaricales</taxon>
        <taxon>Marasmiineae</taxon>
        <taxon>Mycenaceae</taxon>
        <taxon>Mycena</taxon>
    </lineage>
</organism>
<protein>
    <submittedName>
        <fullName evidence="2">Uncharacterized protein</fullName>
    </submittedName>
</protein>
<evidence type="ECO:0000313" key="3">
    <source>
        <dbReference type="Proteomes" id="UP001218218"/>
    </source>
</evidence>
<name>A0AAD6Z8L1_9AGAR</name>
<feature type="region of interest" description="Disordered" evidence="1">
    <location>
        <begin position="1"/>
        <end position="25"/>
    </location>
</feature>
<dbReference type="Proteomes" id="UP001218218">
    <property type="component" value="Unassembled WGS sequence"/>
</dbReference>